<evidence type="ECO:0000313" key="2">
    <source>
        <dbReference type="EMBL" id="GHB67976.1"/>
    </source>
</evidence>
<evidence type="ECO:0000313" key="3">
    <source>
        <dbReference type="Proteomes" id="UP000642673"/>
    </source>
</evidence>
<reference evidence="3" key="1">
    <citation type="journal article" date="2019" name="Int. J. Syst. Evol. Microbiol.">
        <title>The Global Catalogue of Microorganisms (GCM) 10K type strain sequencing project: providing services to taxonomists for standard genome sequencing and annotation.</title>
        <authorList>
            <consortium name="The Broad Institute Genomics Platform"/>
            <consortium name="The Broad Institute Genome Sequencing Center for Infectious Disease"/>
            <person name="Wu L."/>
            <person name="Ma J."/>
        </authorList>
    </citation>
    <scope>NUCLEOTIDE SEQUENCE [LARGE SCALE GENOMIC DNA]</scope>
    <source>
        <strain evidence="3">JCM 4738</strain>
    </source>
</reference>
<name>A0ABQ3EY86_9ACTN</name>
<protein>
    <submittedName>
        <fullName evidence="2">Uncharacterized protein</fullName>
    </submittedName>
</protein>
<feature type="compositionally biased region" description="Gly residues" evidence="1">
    <location>
        <begin position="22"/>
        <end position="31"/>
    </location>
</feature>
<feature type="region of interest" description="Disordered" evidence="1">
    <location>
        <begin position="20"/>
        <end position="64"/>
    </location>
</feature>
<keyword evidence="3" id="KW-1185">Reference proteome</keyword>
<dbReference type="EMBL" id="BMVP01000008">
    <property type="protein sequence ID" value="GHB67976.1"/>
    <property type="molecule type" value="Genomic_DNA"/>
</dbReference>
<comment type="caution">
    <text evidence="2">The sequence shown here is derived from an EMBL/GenBank/DDBJ whole genome shotgun (WGS) entry which is preliminary data.</text>
</comment>
<evidence type="ECO:0000256" key="1">
    <source>
        <dbReference type="SAM" id="MobiDB-lite"/>
    </source>
</evidence>
<organism evidence="2 3">
    <name type="scientific">Streptomyces cirratus</name>
    <dbReference type="NCBI Taxonomy" id="68187"/>
    <lineage>
        <taxon>Bacteria</taxon>
        <taxon>Bacillati</taxon>
        <taxon>Actinomycetota</taxon>
        <taxon>Actinomycetes</taxon>
        <taxon>Kitasatosporales</taxon>
        <taxon>Streptomycetaceae</taxon>
        <taxon>Streptomyces</taxon>
    </lineage>
</organism>
<proteinExistence type="predicted"/>
<dbReference type="Proteomes" id="UP000642673">
    <property type="component" value="Unassembled WGS sequence"/>
</dbReference>
<gene>
    <name evidence="2" type="ORF">GCM10010347_42620</name>
</gene>
<sequence length="64" mass="6190">MELAFVSGGAQYDGLVGSLQCGPGGGGGPGPGWGPPGTSLMYGREGAGRPVAREPVEAVNSATT</sequence>
<accession>A0ABQ3EY86</accession>